<evidence type="ECO:0000313" key="4">
    <source>
        <dbReference type="EMBL" id="RLQ23177.1"/>
    </source>
</evidence>
<dbReference type="AlphaFoldDB" id="A0A3L7E004"/>
<name>A0A3L7E004_9GAMM</name>
<dbReference type="PANTHER" id="PTHR43477:SF1">
    <property type="entry name" value="DIHYDROANTICAPSIN 7-DEHYDROGENASE"/>
    <property type="match status" value="1"/>
</dbReference>
<accession>A0A3L7E004</accession>
<evidence type="ECO:0000313" key="5">
    <source>
        <dbReference type="Proteomes" id="UP000265509"/>
    </source>
</evidence>
<keyword evidence="5" id="KW-1185">Reference proteome</keyword>
<evidence type="ECO:0000256" key="2">
    <source>
        <dbReference type="ARBA" id="ARBA00023002"/>
    </source>
</evidence>
<dbReference type="InterPro" id="IPR051122">
    <property type="entry name" value="SDR_DHRS6-like"/>
</dbReference>
<gene>
    <name evidence="4" type="ORF">DWB85_04215</name>
</gene>
<keyword evidence="2" id="KW-0560">Oxidoreductase</keyword>
<dbReference type="PROSITE" id="PS00061">
    <property type="entry name" value="ADH_SHORT"/>
    <property type="match status" value="1"/>
</dbReference>
<dbReference type="OrthoDB" id="118015at2"/>
<dbReference type="InterPro" id="IPR020904">
    <property type="entry name" value="Sc_DH/Rdtase_CS"/>
</dbReference>
<dbReference type="Proteomes" id="UP000265509">
    <property type="component" value="Unassembled WGS sequence"/>
</dbReference>
<dbReference type="InterPro" id="IPR036291">
    <property type="entry name" value="NAD(P)-bd_dom_sf"/>
</dbReference>
<comment type="caution">
    <text evidence="4">The sequence shown here is derived from an EMBL/GenBank/DDBJ whole genome shotgun (WGS) entry which is preliminary data.</text>
</comment>
<proteinExistence type="inferred from homology"/>
<evidence type="ECO:0000256" key="1">
    <source>
        <dbReference type="ARBA" id="ARBA00006484"/>
    </source>
</evidence>
<dbReference type="PRINTS" id="PR00080">
    <property type="entry name" value="SDRFAMILY"/>
</dbReference>
<protein>
    <submittedName>
        <fullName evidence="4">SDR family NAD(P)-dependent oxidoreductase</fullName>
    </submittedName>
</protein>
<dbReference type="PANTHER" id="PTHR43477">
    <property type="entry name" value="DIHYDROANTICAPSIN 7-DEHYDROGENASE"/>
    <property type="match status" value="1"/>
</dbReference>
<comment type="similarity">
    <text evidence="1 3">Belongs to the short-chain dehydrogenases/reductases (SDR) family.</text>
</comment>
<dbReference type="Pfam" id="PF00106">
    <property type="entry name" value="adh_short"/>
    <property type="match status" value="1"/>
</dbReference>
<reference evidence="4 5" key="1">
    <citation type="submission" date="2018-07" db="EMBL/GenBank/DDBJ databases">
        <title>Halioglobus sp. genome submission.</title>
        <authorList>
            <person name="Ye M.-Q."/>
            <person name="Du Z.-J."/>
        </authorList>
    </citation>
    <scope>NUCLEOTIDE SEQUENCE [LARGE SCALE GENOMIC DNA]</scope>
    <source>
        <strain evidence="4 5">U0301</strain>
    </source>
</reference>
<evidence type="ECO:0000256" key="3">
    <source>
        <dbReference type="RuleBase" id="RU000363"/>
    </source>
</evidence>
<sequence>MLANNRIVITGAAGTLGQAAAKVAKEKGAEVIGLDVVAADSLDHVDSYHQVDLLDRAATTSCFTRLGDFDALLNIAGGFSMGMDAAEPSDEQWDWMFRINVTTLRNAVMAAVPVFRDRGRGKIVNIGALGALSGAAGLSAYCCAKSSVMRLTESLSEELKGQGINVNAVLPSIIDTPPNRESMPDADFASWVSAEKLAQVLCFLASEDASAIHGALLPVKGLV</sequence>
<dbReference type="SUPFAM" id="SSF51735">
    <property type="entry name" value="NAD(P)-binding Rossmann-fold domains"/>
    <property type="match status" value="1"/>
</dbReference>
<dbReference type="PRINTS" id="PR00081">
    <property type="entry name" value="GDHRDH"/>
</dbReference>
<organism evidence="4 5">
    <name type="scientific">Seongchinamella sediminis</name>
    <dbReference type="NCBI Taxonomy" id="2283635"/>
    <lineage>
        <taxon>Bacteria</taxon>
        <taxon>Pseudomonadati</taxon>
        <taxon>Pseudomonadota</taxon>
        <taxon>Gammaproteobacteria</taxon>
        <taxon>Cellvibrionales</taxon>
        <taxon>Halieaceae</taxon>
        <taxon>Seongchinamella</taxon>
    </lineage>
</organism>
<dbReference type="RefSeq" id="WP_117952944.1">
    <property type="nucleotide sequence ID" value="NZ_QRAN01000003.1"/>
</dbReference>
<dbReference type="EMBL" id="QRAN01000003">
    <property type="protein sequence ID" value="RLQ23177.1"/>
    <property type="molecule type" value="Genomic_DNA"/>
</dbReference>
<dbReference type="Gene3D" id="3.40.50.720">
    <property type="entry name" value="NAD(P)-binding Rossmann-like Domain"/>
    <property type="match status" value="1"/>
</dbReference>
<dbReference type="GO" id="GO:0016491">
    <property type="term" value="F:oxidoreductase activity"/>
    <property type="evidence" value="ECO:0007669"/>
    <property type="project" value="UniProtKB-KW"/>
</dbReference>
<dbReference type="InterPro" id="IPR002347">
    <property type="entry name" value="SDR_fam"/>
</dbReference>